<evidence type="ECO:0000259" key="5">
    <source>
        <dbReference type="PROSITE" id="PS50110"/>
    </source>
</evidence>
<dbReference type="EMBL" id="LWAE01000002">
    <property type="protein sequence ID" value="KZL92345.1"/>
    <property type="molecule type" value="Genomic_DNA"/>
</dbReference>
<dbReference type="PATRIC" id="fig|1121326.3.peg.2145"/>
<reference evidence="6 7" key="1">
    <citation type="submission" date="2016-04" db="EMBL/GenBank/DDBJ databases">
        <title>Genome sequence of Clostridium magnum DSM 2767.</title>
        <authorList>
            <person name="Poehlein A."/>
            <person name="Uhlig R."/>
            <person name="Fischer R."/>
            <person name="Bahl H."/>
            <person name="Daniel R."/>
        </authorList>
    </citation>
    <scope>NUCLEOTIDE SEQUENCE [LARGE SCALE GENOMIC DNA]</scope>
    <source>
        <strain evidence="6 7">DSM 2767</strain>
    </source>
</reference>
<evidence type="ECO:0000256" key="3">
    <source>
        <dbReference type="ARBA" id="ARBA00024867"/>
    </source>
</evidence>
<dbReference type="InterPro" id="IPR011006">
    <property type="entry name" value="CheY-like_superfamily"/>
</dbReference>
<dbReference type="GO" id="GO:0000160">
    <property type="term" value="P:phosphorelay signal transduction system"/>
    <property type="evidence" value="ECO:0007669"/>
    <property type="project" value="InterPro"/>
</dbReference>
<dbReference type="SMART" id="SM00448">
    <property type="entry name" value="REC"/>
    <property type="match status" value="1"/>
</dbReference>
<protein>
    <recommendedName>
        <fullName evidence="1">Stage 0 sporulation protein A homolog</fullName>
    </recommendedName>
</protein>
<dbReference type="AlphaFoldDB" id="A0A161WKT8"/>
<keyword evidence="2 4" id="KW-0597">Phosphoprotein</keyword>
<dbReference type="PROSITE" id="PS50110">
    <property type="entry name" value="RESPONSE_REGULATORY"/>
    <property type="match status" value="1"/>
</dbReference>
<dbReference type="RefSeq" id="WP_066621757.1">
    <property type="nucleotide sequence ID" value="NZ_FQXL01000004.1"/>
</dbReference>
<dbReference type="Proteomes" id="UP000076603">
    <property type="component" value="Unassembled WGS sequence"/>
</dbReference>
<gene>
    <name evidence="6" type="primary">cheY_4</name>
    <name evidence="6" type="ORF">CLMAG_21540</name>
</gene>
<feature type="domain" description="Response regulatory" evidence="5">
    <location>
        <begin position="6"/>
        <end position="120"/>
    </location>
</feature>
<dbReference type="PANTHER" id="PTHR44591:SF3">
    <property type="entry name" value="RESPONSE REGULATORY DOMAIN-CONTAINING PROTEIN"/>
    <property type="match status" value="1"/>
</dbReference>
<dbReference type="OrthoDB" id="342399at2"/>
<dbReference type="Gene3D" id="3.40.50.2300">
    <property type="match status" value="1"/>
</dbReference>
<accession>A0A161WKT8</accession>
<feature type="modified residue" description="4-aspartylphosphate" evidence="4">
    <location>
        <position position="55"/>
    </location>
</feature>
<evidence type="ECO:0000313" key="7">
    <source>
        <dbReference type="Proteomes" id="UP000076603"/>
    </source>
</evidence>
<dbReference type="STRING" id="1121326.CLMAG_21540"/>
<proteinExistence type="predicted"/>
<keyword evidence="7" id="KW-1185">Reference proteome</keyword>
<dbReference type="InterPro" id="IPR001789">
    <property type="entry name" value="Sig_transdc_resp-reg_receiver"/>
</dbReference>
<comment type="caution">
    <text evidence="6">The sequence shown here is derived from an EMBL/GenBank/DDBJ whole genome shotgun (WGS) entry which is preliminary data.</text>
</comment>
<sequence>MKESYKILIVDDEEGVLTSLGKRLILEGYSVDTYSDSLNALEKFKEEKYHIAIIDIVMPNIDGIYLLKEIKAYDALTQVIMVTGQPTMNTTIQALELGANDYILKPFKSIDYVVEVVGFSVGKLERWKESMRNMIV</sequence>
<organism evidence="6 7">
    <name type="scientific">Clostridium magnum DSM 2767</name>
    <dbReference type="NCBI Taxonomy" id="1121326"/>
    <lineage>
        <taxon>Bacteria</taxon>
        <taxon>Bacillati</taxon>
        <taxon>Bacillota</taxon>
        <taxon>Clostridia</taxon>
        <taxon>Eubacteriales</taxon>
        <taxon>Clostridiaceae</taxon>
        <taxon>Clostridium</taxon>
    </lineage>
</organism>
<comment type="function">
    <text evidence="3">May play the central regulatory role in sporulation. It may be an element of the effector pathway responsible for the activation of sporulation genes in response to nutritional stress. Spo0A may act in concert with spo0H (a sigma factor) to control the expression of some genes that are critical to the sporulation process.</text>
</comment>
<dbReference type="Pfam" id="PF00072">
    <property type="entry name" value="Response_reg"/>
    <property type="match status" value="1"/>
</dbReference>
<evidence type="ECO:0000313" key="6">
    <source>
        <dbReference type="EMBL" id="KZL92345.1"/>
    </source>
</evidence>
<dbReference type="SUPFAM" id="SSF52172">
    <property type="entry name" value="CheY-like"/>
    <property type="match status" value="1"/>
</dbReference>
<evidence type="ECO:0000256" key="1">
    <source>
        <dbReference type="ARBA" id="ARBA00018672"/>
    </source>
</evidence>
<evidence type="ECO:0000256" key="4">
    <source>
        <dbReference type="PROSITE-ProRule" id="PRU00169"/>
    </source>
</evidence>
<dbReference type="InterPro" id="IPR050595">
    <property type="entry name" value="Bact_response_regulator"/>
</dbReference>
<dbReference type="PANTHER" id="PTHR44591">
    <property type="entry name" value="STRESS RESPONSE REGULATOR PROTEIN 1"/>
    <property type="match status" value="1"/>
</dbReference>
<evidence type="ECO:0000256" key="2">
    <source>
        <dbReference type="ARBA" id="ARBA00022553"/>
    </source>
</evidence>
<name>A0A161WKT8_9CLOT</name>